<feature type="compositionally biased region" description="Low complexity" evidence="1">
    <location>
        <begin position="637"/>
        <end position="647"/>
    </location>
</feature>
<feature type="region of interest" description="Disordered" evidence="1">
    <location>
        <begin position="308"/>
        <end position="330"/>
    </location>
</feature>
<keyword evidence="3" id="KW-1185">Reference proteome</keyword>
<feature type="region of interest" description="Disordered" evidence="1">
    <location>
        <begin position="559"/>
        <end position="699"/>
    </location>
</feature>
<feature type="compositionally biased region" description="Polar residues" evidence="1">
    <location>
        <begin position="223"/>
        <end position="235"/>
    </location>
</feature>
<dbReference type="InterPro" id="IPR011992">
    <property type="entry name" value="EF-hand-dom_pair"/>
</dbReference>
<dbReference type="SMART" id="SM00027">
    <property type="entry name" value="EH"/>
    <property type="match status" value="1"/>
</dbReference>
<evidence type="ECO:0000313" key="4">
    <source>
        <dbReference type="RefSeq" id="XP_022339660.1"/>
    </source>
</evidence>
<accession>A0A8B8EHV4</accession>
<dbReference type="PROSITE" id="PS50031">
    <property type="entry name" value="EH"/>
    <property type="match status" value="1"/>
</dbReference>
<feature type="compositionally biased region" description="Basic and acidic residues" evidence="1">
    <location>
        <begin position="662"/>
        <end position="678"/>
    </location>
</feature>
<dbReference type="InterPro" id="IPR000261">
    <property type="entry name" value="EH_dom"/>
</dbReference>
<feature type="region of interest" description="Disordered" evidence="1">
    <location>
        <begin position="846"/>
        <end position="918"/>
    </location>
</feature>
<dbReference type="CDD" id="cd00052">
    <property type="entry name" value="EH"/>
    <property type="match status" value="1"/>
</dbReference>
<sequence>MNENRNAQFSGQPPGNFGMMNNNPGFGLPGVAGYPMMQQPGMMGPQMTMMQQPMMIGNRGPMVPGNMFPMQMGMRQGVAPPSYNQALTDSSRFRFKPTQRTQSPRGLNPPRNRAPLSPESQRRVMEQEKKSRQFQEQQQRLKNFPKGGSRVDADSLIASMFGKSETPAPRSTVPAAVKAAKAMEQEDDGFGDFLGGPSSGSQKDSHDNQDTGPSEGMPATISHIDNTESVSTPPVQNIPPKEDKKDLMAMMFECSDLSAPNKAKTFHKPSLKELPPTQHHHQTFQQSRHAHRWRQEEDLTKLFVAEDPVPVSAPPTSTPAPPQAAQAPPTPVKFEAPVWCHDDDKVPVIYKQVLEAATVDGKISTDRLYPILVLSGLSKETLGQIWSLANQTTPGQLIKPELYLILALIAFAQNNITALTPEMLRKCPQPPVPFLGQQAPVPPPQPVNTSGVAQLPLQNNISENSGISSVPSISNQGSQPPFTVENPVIDGTGSTVVNPHTSGNPAVMEIHPLSSQELSGVGISVGATKASQKAEDDFADFQEAPIPAAAVSPKKSSKLKKEPEYLYSAPKPEDFPTEMSPEMNHSNVSNFFGSDDSSEEDDLWDCDQLQRFCDGASTPNSMDEDFEDFKSADSKPSDSSQFTSSEQSENEDFKVLESYLDDFNRKKSEQEKQQESPLHRPLPRFTSPQSSQLPSNATLSAIPAARNLWSKPPAVKKESVKAQPDLPKAHLGLSPPESSDSDFADFQGAPSVMFPAESLQQKSADPLKASQSDTCLIGDEDKYAALRAFDVNEETPKAVAPSLFDSKPPVESEEDSWADFQAVTTDAKVDEIKQINNQTDVVETDFTNNTQNDWSSFSSSTNVTSKDDSDWSAFGNGAEATPVSNDDWSNFSEGVVTKDGNKDQWTSQHLSTTTQDSQIVQVKKQNLHTKDIMGLFKVKENPISVVSRDDFVEPERQKTPPSQTVNPVPKSKKLSSDSDMDDDHFRAPPPMDFVDEEDDAFGDFSRGYDLDEVVSTPVAQSEKKKNLYNFYGMDVPSVKSKTQDITTKQQQDSTEPESSSVSGNISGFPSNPTISEDSISTSSLDVHGFKGRVPVVKDMDSQSISSNEFGNFETHQKSYINPESKSVDSLDLKTVETETVDNLEMTGNGVKEDSPSNHTQELSQFSENVLPAVSKVPEAFPVLGDRYSCLMEDIPGSDKHVHEWQKCLEGCYKVIKEANTVFNSISSSAVCNEVITSEQGSEFVKGVVEIYRVVCRLNLSIGSTGLTNEKLKQHMKDIDLVWNNLAAFLVGGNMMPEDKDLDFKNGILKSDDQVAQYRACGVCLLDVDAGSQDFGSEEQCAKLVYGGRQYHALCANFWVNCVDSMLPALRLPELL</sequence>
<feature type="compositionally biased region" description="Basic and acidic residues" evidence="1">
    <location>
        <begin position="948"/>
        <end position="958"/>
    </location>
</feature>
<dbReference type="InterPro" id="IPR039656">
    <property type="entry name" value="SYNRG"/>
</dbReference>
<feature type="compositionally biased region" description="Low complexity" evidence="1">
    <location>
        <begin position="849"/>
        <end position="864"/>
    </location>
</feature>
<organism evidence="3 4">
    <name type="scientific">Crassostrea virginica</name>
    <name type="common">Eastern oyster</name>
    <dbReference type="NCBI Taxonomy" id="6565"/>
    <lineage>
        <taxon>Eukaryota</taxon>
        <taxon>Metazoa</taxon>
        <taxon>Spiralia</taxon>
        <taxon>Lophotrochozoa</taxon>
        <taxon>Mollusca</taxon>
        <taxon>Bivalvia</taxon>
        <taxon>Autobranchia</taxon>
        <taxon>Pteriomorphia</taxon>
        <taxon>Ostreida</taxon>
        <taxon>Ostreoidea</taxon>
        <taxon>Ostreidae</taxon>
        <taxon>Crassostrea</taxon>
    </lineage>
</organism>
<dbReference type="RefSeq" id="XP_022339660.1">
    <property type="nucleotide sequence ID" value="XM_022483952.1"/>
</dbReference>
<feature type="region of interest" description="Disordered" evidence="1">
    <location>
        <begin position="90"/>
        <end position="151"/>
    </location>
</feature>
<feature type="compositionally biased region" description="Polar residues" evidence="1">
    <location>
        <begin position="882"/>
        <end position="892"/>
    </location>
</feature>
<dbReference type="GeneID" id="111134684"/>
<evidence type="ECO:0000313" key="3">
    <source>
        <dbReference type="Proteomes" id="UP000694844"/>
    </source>
</evidence>
<dbReference type="SUPFAM" id="SSF47473">
    <property type="entry name" value="EF-hand"/>
    <property type="match status" value="1"/>
</dbReference>
<dbReference type="Pfam" id="PF12763">
    <property type="entry name" value="EH"/>
    <property type="match status" value="1"/>
</dbReference>
<feature type="compositionally biased region" description="Acidic residues" evidence="1">
    <location>
        <begin position="596"/>
        <end position="605"/>
    </location>
</feature>
<evidence type="ECO:0000256" key="1">
    <source>
        <dbReference type="SAM" id="MobiDB-lite"/>
    </source>
</evidence>
<evidence type="ECO:0000259" key="2">
    <source>
        <dbReference type="PROSITE" id="PS50031"/>
    </source>
</evidence>
<feature type="compositionally biased region" description="Polar residues" evidence="1">
    <location>
        <begin position="903"/>
        <end position="918"/>
    </location>
</feature>
<feature type="domain" description="EH" evidence="2">
    <location>
        <begin position="342"/>
        <end position="424"/>
    </location>
</feature>
<reference evidence="4" key="1">
    <citation type="submission" date="2025-08" db="UniProtKB">
        <authorList>
            <consortium name="RefSeq"/>
        </authorList>
    </citation>
    <scope>IDENTIFICATION</scope>
    <source>
        <tissue evidence="4">Whole sample</tissue>
    </source>
</reference>
<dbReference type="Pfam" id="PF25999">
    <property type="entry name" value="SYNRG_C"/>
    <property type="match status" value="1"/>
</dbReference>
<dbReference type="PANTHER" id="PTHR15463:SF2">
    <property type="entry name" value="SYNERGIN GAMMA"/>
    <property type="match status" value="1"/>
</dbReference>
<feature type="compositionally biased region" description="Polar residues" evidence="1">
    <location>
        <begin position="686"/>
        <end position="699"/>
    </location>
</feature>
<feature type="compositionally biased region" description="Pro residues" evidence="1">
    <location>
        <begin position="311"/>
        <end position="322"/>
    </location>
</feature>
<feature type="compositionally biased region" description="Polar residues" evidence="1">
    <location>
        <begin position="583"/>
        <end position="592"/>
    </location>
</feature>
<proteinExistence type="predicted"/>
<dbReference type="OrthoDB" id="524326at2759"/>
<protein>
    <submittedName>
        <fullName evidence="4">Synergin gamma-like isoform X4</fullName>
    </submittedName>
</protein>
<feature type="region of interest" description="Disordered" evidence="1">
    <location>
        <begin position="948"/>
        <end position="993"/>
    </location>
</feature>
<feature type="region of interest" description="Disordered" evidence="1">
    <location>
        <begin position="713"/>
        <end position="751"/>
    </location>
</feature>
<feature type="compositionally biased region" description="Polar residues" evidence="1">
    <location>
        <begin position="1056"/>
        <end position="1079"/>
    </location>
</feature>
<feature type="compositionally biased region" description="Low complexity" evidence="1">
    <location>
        <begin position="1039"/>
        <end position="1053"/>
    </location>
</feature>
<dbReference type="GO" id="GO:0030130">
    <property type="term" value="C:clathrin coat of trans-Golgi network vesicle"/>
    <property type="evidence" value="ECO:0007669"/>
    <property type="project" value="TreeGrafter"/>
</dbReference>
<feature type="compositionally biased region" description="Basic and acidic residues" evidence="1">
    <location>
        <begin position="120"/>
        <end position="133"/>
    </location>
</feature>
<dbReference type="InterPro" id="IPR059024">
    <property type="entry name" value="SYNRG_C"/>
</dbReference>
<feature type="region of interest" description="Disordered" evidence="1">
    <location>
        <begin position="1039"/>
        <end position="1079"/>
    </location>
</feature>
<dbReference type="PANTHER" id="PTHR15463">
    <property type="entry name" value="AP1 GAMMA SUBUNIT BINDING PROTEIN 1"/>
    <property type="match status" value="1"/>
</dbReference>
<name>A0A8B8EHV4_CRAVI</name>
<gene>
    <name evidence="4" type="primary">LOC111134684</name>
</gene>
<dbReference type="Proteomes" id="UP000694844">
    <property type="component" value="Chromosome 5"/>
</dbReference>
<dbReference type="Gene3D" id="1.10.238.10">
    <property type="entry name" value="EF-hand"/>
    <property type="match status" value="1"/>
</dbReference>
<feature type="region of interest" description="Disordered" evidence="1">
    <location>
        <begin position="187"/>
        <end position="241"/>
    </location>
</feature>